<organism evidence="2 3">
    <name type="scientific">Deinococcus oregonensis</name>
    <dbReference type="NCBI Taxonomy" id="1805970"/>
    <lineage>
        <taxon>Bacteria</taxon>
        <taxon>Thermotogati</taxon>
        <taxon>Deinococcota</taxon>
        <taxon>Deinococci</taxon>
        <taxon>Deinococcales</taxon>
        <taxon>Deinococcaceae</taxon>
        <taxon>Deinococcus</taxon>
    </lineage>
</organism>
<protein>
    <submittedName>
        <fullName evidence="2">Uncharacterized protein</fullName>
    </submittedName>
</protein>
<sequence>MKNIILAATLTLTGLAGAQSWQLDKGAFKLVACTGTPAGVQCDLTYTLTKQQSYKFGLSASEIKAYLADGTVVSPQLTTGGGQNFSTYGAFEAQYNVPVKATFLFNIPNTTSSLRALVIDDVRVDNVAVRGTAAAPASTPGAATSTLATGYNAVLTNCKSSAGGQLTCTATLTPRR</sequence>
<feature type="signal peptide" evidence="1">
    <location>
        <begin position="1"/>
        <end position="18"/>
    </location>
</feature>
<evidence type="ECO:0000256" key="1">
    <source>
        <dbReference type="SAM" id="SignalP"/>
    </source>
</evidence>
<evidence type="ECO:0000313" key="3">
    <source>
        <dbReference type="Proteomes" id="UP001589733"/>
    </source>
</evidence>
<keyword evidence="1" id="KW-0732">Signal</keyword>
<evidence type="ECO:0000313" key="2">
    <source>
        <dbReference type="EMBL" id="MFB9995466.1"/>
    </source>
</evidence>
<gene>
    <name evidence="2" type="ORF">ACFFLM_26395</name>
</gene>
<name>A0ABV6BAM4_9DEIO</name>
<accession>A0ABV6BAM4</accession>
<dbReference type="EMBL" id="JBHLYR010000091">
    <property type="protein sequence ID" value="MFB9995466.1"/>
    <property type="molecule type" value="Genomic_DNA"/>
</dbReference>
<keyword evidence="3" id="KW-1185">Reference proteome</keyword>
<feature type="chain" id="PRO_5046083804" evidence="1">
    <location>
        <begin position="19"/>
        <end position="176"/>
    </location>
</feature>
<reference evidence="2 3" key="1">
    <citation type="submission" date="2024-09" db="EMBL/GenBank/DDBJ databases">
        <authorList>
            <person name="Sun Q."/>
            <person name="Mori K."/>
        </authorList>
    </citation>
    <scope>NUCLEOTIDE SEQUENCE [LARGE SCALE GENOMIC DNA]</scope>
    <source>
        <strain evidence="2 3">JCM 13503</strain>
    </source>
</reference>
<proteinExistence type="predicted"/>
<comment type="caution">
    <text evidence="2">The sequence shown here is derived from an EMBL/GenBank/DDBJ whole genome shotgun (WGS) entry which is preliminary data.</text>
</comment>
<dbReference type="Proteomes" id="UP001589733">
    <property type="component" value="Unassembled WGS sequence"/>
</dbReference>
<dbReference type="RefSeq" id="WP_380017425.1">
    <property type="nucleotide sequence ID" value="NZ_JBHLYR010000091.1"/>
</dbReference>